<proteinExistence type="predicted"/>
<dbReference type="EMBL" id="HBIW01016301">
    <property type="protein sequence ID" value="CAE0698624.1"/>
    <property type="molecule type" value="Transcribed_RNA"/>
</dbReference>
<evidence type="ECO:0000256" key="1">
    <source>
        <dbReference type="ARBA" id="ARBA00004141"/>
    </source>
</evidence>
<keyword evidence="4 5" id="KW-0472">Membrane</keyword>
<dbReference type="AlphaFoldDB" id="A0A7S4E9F0"/>
<dbReference type="Pfam" id="PF01061">
    <property type="entry name" value="ABC2_membrane"/>
    <property type="match status" value="1"/>
</dbReference>
<gene>
    <name evidence="7" type="ORF">PCAL00307_LOCUS14060</name>
</gene>
<keyword evidence="3 5" id="KW-1133">Transmembrane helix</keyword>
<feature type="transmembrane region" description="Helical" evidence="5">
    <location>
        <begin position="26"/>
        <end position="45"/>
    </location>
</feature>
<organism evidence="7">
    <name type="scientific">Pelagomonas calceolata</name>
    <dbReference type="NCBI Taxonomy" id="35677"/>
    <lineage>
        <taxon>Eukaryota</taxon>
        <taxon>Sar</taxon>
        <taxon>Stramenopiles</taxon>
        <taxon>Ochrophyta</taxon>
        <taxon>Pelagophyceae</taxon>
        <taxon>Pelagomonadales</taxon>
        <taxon>Pelagomonadaceae</taxon>
        <taxon>Pelagomonas</taxon>
    </lineage>
</organism>
<evidence type="ECO:0000313" key="7">
    <source>
        <dbReference type="EMBL" id="CAE0698624.1"/>
    </source>
</evidence>
<evidence type="ECO:0000256" key="5">
    <source>
        <dbReference type="SAM" id="Phobius"/>
    </source>
</evidence>
<feature type="transmembrane region" description="Helical" evidence="5">
    <location>
        <begin position="148"/>
        <end position="168"/>
    </location>
</feature>
<feature type="transmembrane region" description="Helical" evidence="5">
    <location>
        <begin position="52"/>
        <end position="73"/>
    </location>
</feature>
<dbReference type="GO" id="GO:0016020">
    <property type="term" value="C:membrane"/>
    <property type="evidence" value="ECO:0007669"/>
    <property type="project" value="UniProtKB-SubCell"/>
</dbReference>
<protein>
    <recommendedName>
        <fullName evidence="6">ABC-2 type transporter transmembrane domain-containing protein</fullName>
    </recommendedName>
</protein>
<name>A0A7S4E9F0_9STRA</name>
<evidence type="ECO:0000256" key="2">
    <source>
        <dbReference type="ARBA" id="ARBA00022692"/>
    </source>
</evidence>
<evidence type="ECO:0000256" key="4">
    <source>
        <dbReference type="ARBA" id="ARBA00023136"/>
    </source>
</evidence>
<dbReference type="GO" id="GO:0140359">
    <property type="term" value="F:ABC-type transporter activity"/>
    <property type="evidence" value="ECO:0007669"/>
    <property type="project" value="InterPro"/>
</dbReference>
<comment type="subcellular location">
    <subcellularLocation>
        <location evidence="1">Membrane</location>
        <topology evidence="1">Multi-pass membrane protein</topology>
    </subcellularLocation>
</comment>
<reference evidence="7" key="1">
    <citation type="submission" date="2021-01" db="EMBL/GenBank/DDBJ databases">
        <authorList>
            <person name="Corre E."/>
            <person name="Pelletier E."/>
            <person name="Niang G."/>
            <person name="Scheremetjew M."/>
            <person name="Finn R."/>
            <person name="Kale V."/>
            <person name="Holt S."/>
            <person name="Cochrane G."/>
            <person name="Meng A."/>
            <person name="Brown T."/>
            <person name="Cohen L."/>
        </authorList>
    </citation>
    <scope>NUCLEOTIDE SEQUENCE</scope>
    <source>
        <strain evidence="7">CCMP1756</strain>
    </source>
</reference>
<accession>A0A7S4E9F0</accession>
<sequence>MPPVLTAGLALAVARGAPTAAAGLGFIAAALQLHYAFAALGRCLGALAPSDSVANAAASLVLLFNLLLCGFFADPDDLPAAWRRVARALPAASGYEALVVHEFSGIPELYLTSKVGAQKYRSAPLAGDAVLRCFGFDPAAAPAAHLRLFLFAVAYECLTCFVFFWFGFESR</sequence>
<evidence type="ECO:0000259" key="6">
    <source>
        <dbReference type="Pfam" id="PF01061"/>
    </source>
</evidence>
<evidence type="ECO:0000256" key="3">
    <source>
        <dbReference type="ARBA" id="ARBA00022989"/>
    </source>
</evidence>
<feature type="domain" description="ABC-2 type transporter transmembrane" evidence="6">
    <location>
        <begin position="15"/>
        <end position="103"/>
    </location>
</feature>
<keyword evidence="2 5" id="KW-0812">Transmembrane</keyword>
<dbReference type="InterPro" id="IPR013525">
    <property type="entry name" value="ABC2_TM"/>
</dbReference>